<dbReference type="GO" id="GO:0005615">
    <property type="term" value="C:extracellular space"/>
    <property type="evidence" value="ECO:0007669"/>
    <property type="project" value="TreeGrafter"/>
</dbReference>
<dbReference type="PROSITE" id="PS50279">
    <property type="entry name" value="BPTI_KUNITZ_2"/>
    <property type="match status" value="1"/>
</dbReference>
<feature type="domain" description="Thyroglobulin type-1" evidence="7">
    <location>
        <begin position="770"/>
        <end position="830"/>
    </location>
</feature>
<dbReference type="Gene3D" id="4.10.800.10">
    <property type="entry name" value="Thyroglobulin type-1"/>
    <property type="match status" value="5"/>
</dbReference>
<dbReference type="InterPro" id="IPR008197">
    <property type="entry name" value="WAP_dom"/>
</dbReference>
<feature type="domain" description="WAP" evidence="9">
    <location>
        <begin position="426"/>
        <end position="474"/>
    </location>
</feature>
<dbReference type="InterPro" id="IPR004094">
    <property type="entry name" value="Antistasin-like"/>
</dbReference>
<dbReference type="CDD" id="cd00109">
    <property type="entry name" value="Kunitz-type"/>
    <property type="match status" value="1"/>
</dbReference>
<feature type="domain" description="Thyroglobulin type-1" evidence="7">
    <location>
        <begin position="1057"/>
        <end position="1121"/>
    </location>
</feature>
<dbReference type="Pfam" id="PF00086">
    <property type="entry name" value="Thyroglobulin_1"/>
    <property type="match status" value="6"/>
</dbReference>
<keyword evidence="4" id="KW-1133">Transmembrane helix</keyword>
<dbReference type="PROSITE" id="PS51390">
    <property type="entry name" value="WAP"/>
    <property type="match status" value="9"/>
</dbReference>
<feature type="domain" description="Antistasin-like" evidence="8">
    <location>
        <begin position="835"/>
        <end position="860"/>
    </location>
</feature>
<feature type="domain" description="Thyroglobulin type-1" evidence="7">
    <location>
        <begin position="179"/>
        <end position="247"/>
    </location>
</feature>
<protein>
    <submittedName>
        <fullName evidence="10">(pine wood nematode) hypothetical protein</fullName>
    </submittedName>
</protein>
<evidence type="ECO:0000256" key="2">
    <source>
        <dbReference type="PROSITE-ProRule" id="PRU00500"/>
    </source>
</evidence>
<evidence type="ECO:0000259" key="9">
    <source>
        <dbReference type="PROSITE" id="PS51390"/>
    </source>
</evidence>
<dbReference type="InterPro" id="IPR000716">
    <property type="entry name" value="Thyroglobulin_1"/>
</dbReference>
<feature type="domain" description="WAP" evidence="9">
    <location>
        <begin position="1004"/>
        <end position="1055"/>
    </location>
</feature>
<dbReference type="PROSITE" id="PS51162">
    <property type="entry name" value="THYROGLOBULIN_1_2"/>
    <property type="match status" value="6"/>
</dbReference>
<evidence type="ECO:0000256" key="5">
    <source>
        <dbReference type="SAM" id="SignalP"/>
    </source>
</evidence>
<dbReference type="InterPro" id="IPR050514">
    <property type="entry name" value="WAP_four-disulfide_core"/>
</dbReference>
<dbReference type="Gene3D" id="2.10.22.10">
    <property type="entry name" value="Antistasin, domain 1"/>
    <property type="match status" value="1"/>
</dbReference>
<dbReference type="SUPFAM" id="SSF57262">
    <property type="entry name" value="Leech antihemostatic proteins"/>
    <property type="match status" value="2"/>
</dbReference>
<dbReference type="InterPro" id="IPR036645">
    <property type="entry name" value="Elafin-like_sf"/>
</dbReference>
<feature type="domain" description="WAP" evidence="9">
    <location>
        <begin position="649"/>
        <end position="701"/>
    </location>
</feature>
<feature type="transmembrane region" description="Helical" evidence="4">
    <location>
        <begin position="2049"/>
        <end position="2075"/>
    </location>
</feature>
<feature type="domain" description="Thyroglobulin type-1" evidence="7">
    <location>
        <begin position="1355"/>
        <end position="1436"/>
    </location>
</feature>
<feature type="domain" description="WAP" evidence="9">
    <location>
        <begin position="361"/>
        <end position="408"/>
    </location>
</feature>
<dbReference type="SMART" id="SM00131">
    <property type="entry name" value="KU"/>
    <property type="match status" value="1"/>
</dbReference>
<feature type="domain" description="WAP" evidence="9">
    <location>
        <begin position="1307"/>
        <end position="1353"/>
    </location>
</feature>
<keyword evidence="4" id="KW-0812">Transmembrane</keyword>
<dbReference type="PROSITE" id="PS00280">
    <property type="entry name" value="BPTI_KUNITZ_1"/>
    <property type="match status" value="1"/>
</dbReference>
<evidence type="ECO:0000259" key="8">
    <source>
        <dbReference type="PROSITE" id="PS51252"/>
    </source>
</evidence>
<dbReference type="SUPFAM" id="SSF57610">
    <property type="entry name" value="Thyroglobulin type-1 domain"/>
    <property type="match status" value="6"/>
</dbReference>
<keyword evidence="4" id="KW-0472">Membrane</keyword>
<sequence>MTIQARLFIRLIVCILFSTVTSGQINPVNSRSGPCLIRPPACILNCAQGFSWGFGSSCICLCYVNPCTNYPCAPGQFCISNNGVPQCITGSVSGIEVPRSPSLLSHRQTDLIGECPRLNGGSCSQDCHSDHDCPIDFKCCHNGCGMECVQPVEVAPVKSALPILPISGISRPNKGGKGLRWCLNLLRAVSKLPQKVLENGYIPECDSNGDFKSIQCDLRFCWCVDPDKGTELLGTKTNKNKRNEMNCHINTPCDQLCEDKQCIYGLRTDSHGCPLAGCECKSPCDGVKCQDKISECQLKESSCPNCPPAPICLINPCPHGLKKLRNRVTALCRNEKQCGIGFWCNQIGFDGLGFCCSDPESARRSGECKKVEIDEKSVCESECRGDSDCSDSEKCCFDGCGLKCTTDYHGSRPQKGNTNKNDNKKLISHMSQCPVESPQSSSTICSAECETDHDCAGLRRCCVDGCSKKCVFPYKTSPCLHQAISSQLFSSIYSPQCSDDGYFEAVQCNNVNCYCVNRLTGVPIPGTLMANSQSPNCDHPKSCHIKDCNCKYGSELDQDGCETCRCLNPCSHIQCPIGNVCVMVDVECITPSSCPQQPRCIPNICNGKPATSDDGLVQQCSSECGVGYKCNNVGFPGFGGLCCEDSTISRQKSGQCPKIPVNISPKMHCHIECRSDDECKSTSKCCFNGCGMQCSEMGHPISTTLSTVRSGVVKPLKHKNKIGKCPRMGNDTRNNCRSGHNECTVDSDCNGIQKCCYDGCFRRCNYAQVTTACLHLQAAYEKFGIEEFVRCNEDGSFKPIKCDDSGCWCIDHHGLEMVGTRVEVGTKPTCTPRICPVQNCLKNCPHGYIKDKRGCDSCECYNPCQAIACPNNYICLTEPVDCDGDTCVDVPKCVPNICHGLPVKSRMTSGVVRCFSDSECPSNGHCRRFGLSSGICCPGTGYPQSSGECPKRSEISSMTSNCHQHCKDDKDCPDSKCCYNGCGTECVVITTETPKTRDRNKSLIGELQRECPLVKDVGMSVCGHKREDQCVTDSNCPSGLICCFDGCMRSCLNPVKTSRCFHLKGAIQALIQFQNNHLKLPLCELNGEFSPVQSSGDQQYCVGEDGRELPGTRSNVETPDCKRPRICPTAICPLSCDFGYKIGSDGCEICECRDLCEHVECPLQYVCRSVMSDCVDSSNCNHIPKCIPNICPRGDPLTIGGGSKLLECNGSDKTCPPGWSCHHFGFEKRSYCCAGISASRGTCPDVFTSFANGQSIRPRTVECKMECSNGQACCFDGFGVRCIGTQLDTVRPIHPAENEASNNVLLSPNQLGSCPSNRFQNPGCQTECLKDYDCPDFQLCCNFGCGKRCLFPEITHNCVHRLAVLAEEVIKYARLGPLVPQISFDEDQLKKCNSNGDYKEIQCDKKRRQCWCVEKRTGNEITGTRSPMSTIGEPNCKVPRRCSVKCVADELDCEHGLRLDNSGCPLNGKCECLNPCEQFTCVVPGEICVLKKVHCLTGEKCVQQPVCRPSTCPSPTQVLKDSLGLVVTCKNEEDCGRTNICRSLATTNDPQGFRIGICCGTETKPFDVMSALKKKVPGVCPPRDTLFQDERCEKECDSNDDCPRNKMCCKYGCSAMCRAPTAATHCHTLSSAIQNLLNRKIKTSLSIPLCDTESGLFLKTQCNQDGHCWCVEKESGIELVGTRQYQPSIDTCAAKRRECPFQCTLDEVNNCPLGLDLNSEGCPKTSQCRCYNPCDSIYCPEDEVCLMRQTNCGLSFCPPVPVCERNPCSNGYPLKDMSSIAQYNCFENITRPCPSNHICTGFSDINVGVCCPSTDPTLLKAFGDVSCPHGTPFIAHDRPAICSLKQANSCPSTHYCVSSNEQGHGICCPTKRFVCNLELDIGSCNNPTERYYFDAESQLCQRFIYSGCDGNLNNFESEKDCKLYCRGLRMDEALDEDGMQYYHVGFTFTGPLMRSRHTEAFSDKLRDYIKETFELEDNDIRDLLVQDDNSIRFNLVSRDAQKKADLITKKIESGQLYFRYGDQTYHAEPTTLFAQLVNSNNNPRLSGPLYWLLLISSAIVCLIVLFTVFMSCMFVRSRSKSASSVLRGLSPSPYGQISAFTPPQNGSPISSRPASVLRTKKTVSVEDIYALRMSEAGPSTSRRSTQEHITSGHHTHGGRRPNRTTLYY</sequence>
<feature type="domain" description="Thyroglobulin type-1" evidence="7">
    <location>
        <begin position="1623"/>
        <end position="1692"/>
    </location>
</feature>
<dbReference type="Gene3D" id="4.10.410.10">
    <property type="entry name" value="Pancreatic trypsin inhibitor Kunitz domain"/>
    <property type="match status" value="1"/>
</dbReference>
<dbReference type="SUPFAM" id="SSF57362">
    <property type="entry name" value="BPTI-like"/>
    <property type="match status" value="1"/>
</dbReference>
<dbReference type="Proteomes" id="UP000582659">
    <property type="component" value="Unassembled WGS sequence"/>
</dbReference>
<dbReference type="PANTHER" id="PTHR19441">
    <property type="entry name" value="WHEY ACDIC PROTEIN WAP"/>
    <property type="match status" value="1"/>
</dbReference>
<feature type="disulfide bond" evidence="2">
    <location>
        <begin position="1101"/>
        <end position="1121"/>
    </location>
</feature>
<dbReference type="InterPro" id="IPR036880">
    <property type="entry name" value="Kunitz_BPTI_sf"/>
</dbReference>
<dbReference type="SMR" id="A0A7I8WTD7"/>
<name>A0A7I8WTD7_BURXY</name>
<proteinExistence type="predicted"/>
<dbReference type="SMART" id="SM00211">
    <property type="entry name" value="TY"/>
    <property type="match status" value="6"/>
</dbReference>
<organism evidence="10 11">
    <name type="scientific">Bursaphelenchus xylophilus</name>
    <name type="common">Pinewood nematode worm</name>
    <name type="synonym">Aphelenchoides xylophilus</name>
    <dbReference type="NCBI Taxonomy" id="6326"/>
    <lineage>
        <taxon>Eukaryota</taxon>
        <taxon>Metazoa</taxon>
        <taxon>Ecdysozoa</taxon>
        <taxon>Nematoda</taxon>
        <taxon>Chromadorea</taxon>
        <taxon>Rhabditida</taxon>
        <taxon>Tylenchina</taxon>
        <taxon>Tylenchomorpha</taxon>
        <taxon>Aphelenchoidea</taxon>
        <taxon>Aphelenchoididae</taxon>
        <taxon>Bursaphelenchus</taxon>
    </lineage>
</organism>
<dbReference type="InterPro" id="IPR020901">
    <property type="entry name" value="Prtase_inh_Kunz-CS"/>
</dbReference>
<feature type="disulfide bond" evidence="2">
    <location>
        <begin position="1403"/>
        <end position="1410"/>
    </location>
</feature>
<dbReference type="SMART" id="SM00289">
    <property type="entry name" value="WR1"/>
    <property type="match status" value="8"/>
</dbReference>
<feature type="signal peptide" evidence="5">
    <location>
        <begin position="1"/>
        <end position="23"/>
    </location>
</feature>
<dbReference type="PANTHER" id="PTHR19441:SF95">
    <property type="entry name" value="PERLWAPIN ISOFORM X1"/>
    <property type="match status" value="1"/>
</dbReference>
<dbReference type="Proteomes" id="UP000659654">
    <property type="component" value="Unassembled WGS sequence"/>
</dbReference>
<feature type="domain" description="WAP" evidence="9">
    <location>
        <begin position="108"/>
        <end position="152"/>
    </location>
</feature>
<dbReference type="EMBL" id="CAJFCV020000004">
    <property type="protein sequence ID" value="CAG9116059.1"/>
    <property type="molecule type" value="Genomic_DNA"/>
</dbReference>
<keyword evidence="5" id="KW-0732">Signal</keyword>
<feature type="chain" id="PRO_5036204426" evidence="5">
    <location>
        <begin position="24"/>
        <end position="2168"/>
    </location>
</feature>
<gene>
    <name evidence="10" type="ORF">BXYJ_LOCUS9203</name>
</gene>
<dbReference type="SMART" id="SM00217">
    <property type="entry name" value="WAP"/>
    <property type="match status" value="9"/>
</dbReference>
<feature type="compositionally biased region" description="Basic residues" evidence="3">
    <location>
        <begin position="2151"/>
        <end position="2162"/>
    </location>
</feature>
<dbReference type="EMBL" id="CAJFDI010000004">
    <property type="protein sequence ID" value="CAD5226658.1"/>
    <property type="molecule type" value="Genomic_DNA"/>
</dbReference>
<dbReference type="Pfam" id="PF02822">
    <property type="entry name" value="Antistasin"/>
    <property type="match status" value="2"/>
</dbReference>
<dbReference type="Pfam" id="PF14625">
    <property type="entry name" value="Lustrin_cystein"/>
    <property type="match status" value="4"/>
</dbReference>
<accession>A0A7I8WTD7</accession>
<evidence type="ECO:0000256" key="1">
    <source>
        <dbReference type="ARBA" id="ARBA00023157"/>
    </source>
</evidence>
<dbReference type="InterPro" id="IPR036857">
    <property type="entry name" value="Thyroglobulin_1_sf"/>
</dbReference>
<feature type="compositionally biased region" description="Polar residues" evidence="3">
    <location>
        <begin position="2137"/>
        <end position="2149"/>
    </location>
</feature>
<keyword evidence="1 2" id="KW-1015">Disulfide bond</keyword>
<dbReference type="CDD" id="cd00191">
    <property type="entry name" value="TY"/>
    <property type="match status" value="6"/>
</dbReference>
<evidence type="ECO:0000256" key="3">
    <source>
        <dbReference type="SAM" id="MobiDB-lite"/>
    </source>
</evidence>
<evidence type="ECO:0000313" key="10">
    <source>
        <dbReference type="EMBL" id="CAD5226658.1"/>
    </source>
</evidence>
<dbReference type="PROSITE" id="PS00484">
    <property type="entry name" value="THYROGLOBULIN_1_1"/>
    <property type="match status" value="3"/>
</dbReference>
<feature type="domain" description="WAP" evidence="9">
    <location>
        <begin position="942"/>
        <end position="990"/>
    </location>
</feature>
<comment type="caution">
    <text evidence="10">The sequence shown here is derived from an EMBL/GenBank/DDBJ whole genome shotgun (WGS) entry which is preliminary data.</text>
</comment>
<dbReference type="PROSITE" id="PS51252">
    <property type="entry name" value="ANTISTASIN"/>
    <property type="match status" value="2"/>
</dbReference>
<dbReference type="SUPFAM" id="SSF57256">
    <property type="entry name" value="Elafin-like"/>
    <property type="match status" value="8"/>
</dbReference>
<dbReference type="InterPro" id="IPR028150">
    <property type="entry name" value="Lustrin_cystein"/>
</dbReference>
<dbReference type="GO" id="GO:0004867">
    <property type="term" value="F:serine-type endopeptidase inhibitor activity"/>
    <property type="evidence" value="ECO:0007669"/>
    <property type="project" value="InterPro"/>
</dbReference>
<feature type="domain" description="WAP" evidence="9">
    <location>
        <begin position="1573"/>
        <end position="1621"/>
    </location>
</feature>
<evidence type="ECO:0000259" key="6">
    <source>
        <dbReference type="PROSITE" id="PS50279"/>
    </source>
</evidence>
<dbReference type="InterPro" id="IPR011061">
    <property type="entry name" value="Hirudin/antistatin"/>
</dbReference>
<evidence type="ECO:0000259" key="7">
    <source>
        <dbReference type="PROSITE" id="PS51162"/>
    </source>
</evidence>
<dbReference type="PRINTS" id="PR00759">
    <property type="entry name" value="BASICPTASE"/>
</dbReference>
<dbReference type="InterPro" id="IPR002223">
    <property type="entry name" value="Kunitz_BPTI"/>
</dbReference>
<feature type="domain" description="Thyroglobulin type-1" evidence="7">
    <location>
        <begin position="476"/>
        <end position="537"/>
    </location>
</feature>
<dbReference type="Pfam" id="PF00095">
    <property type="entry name" value="WAP"/>
    <property type="match status" value="9"/>
</dbReference>
<dbReference type="Gene3D" id="4.10.75.10">
    <property type="entry name" value="Elafin-like"/>
    <property type="match status" value="9"/>
</dbReference>
<dbReference type="OrthoDB" id="5853592at2759"/>
<comment type="caution">
    <text evidence="2">Lacks conserved residue(s) required for the propagation of feature annotation.</text>
</comment>
<dbReference type="InterPro" id="IPR006150">
    <property type="entry name" value="Cys_repeat_1"/>
</dbReference>
<evidence type="ECO:0000256" key="4">
    <source>
        <dbReference type="SAM" id="Phobius"/>
    </source>
</evidence>
<evidence type="ECO:0000313" key="11">
    <source>
        <dbReference type="Proteomes" id="UP000659654"/>
    </source>
</evidence>
<feature type="region of interest" description="Disordered" evidence="3">
    <location>
        <begin position="2135"/>
        <end position="2168"/>
    </location>
</feature>
<keyword evidence="11" id="KW-1185">Reference proteome</keyword>
<feature type="domain" description="Antistasin-like" evidence="8">
    <location>
        <begin position="1127"/>
        <end position="1152"/>
    </location>
</feature>
<reference evidence="10" key="1">
    <citation type="submission" date="2020-09" db="EMBL/GenBank/DDBJ databases">
        <authorList>
            <person name="Kikuchi T."/>
        </authorList>
    </citation>
    <scope>NUCLEOTIDE SEQUENCE</scope>
    <source>
        <strain evidence="10">Ka4C1</strain>
    </source>
</reference>
<feature type="domain" description="BPTI/Kunitz inhibitor" evidence="6">
    <location>
        <begin position="1875"/>
        <end position="1925"/>
    </location>
</feature>
<feature type="domain" description="WAP" evidence="9">
    <location>
        <begin position="718"/>
        <end position="768"/>
    </location>
</feature>